<keyword evidence="1" id="KW-1133">Transmembrane helix</keyword>
<proteinExistence type="predicted"/>
<keyword evidence="1" id="KW-0812">Transmembrane</keyword>
<gene>
    <name evidence="2" type="ORF">HNR53_001926</name>
</gene>
<keyword evidence="3" id="KW-1185">Reference proteome</keyword>
<keyword evidence="1" id="KW-0472">Membrane</keyword>
<evidence type="ECO:0000256" key="1">
    <source>
        <dbReference type="SAM" id="Phobius"/>
    </source>
</evidence>
<dbReference type="Proteomes" id="UP000531594">
    <property type="component" value="Unassembled WGS sequence"/>
</dbReference>
<evidence type="ECO:0000313" key="3">
    <source>
        <dbReference type="Proteomes" id="UP000531594"/>
    </source>
</evidence>
<reference evidence="2 3" key="1">
    <citation type="submission" date="2020-08" db="EMBL/GenBank/DDBJ databases">
        <title>Genomic Encyclopedia of Type Strains, Phase IV (KMG-IV): sequencing the most valuable type-strain genomes for metagenomic binning, comparative biology and taxonomic classification.</title>
        <authorList>
            <person name="Goeker M."/>
        </authorList>
    </citation>
    <scope>NUCLEOTIDE SEQUENCE [LARGE SCALE GENOMIC DNA]</scope>
    <source>
        <strain evidence="2 3">DSM 5391</strain>
    </source>
</reference>
<evidence type="ECO:0000313" key="2">
    <source>
        <dbReference type="EMBL" id="MBB6445308.1"/>
    </source>
</evidence>
<accession>A0A7X0HR23</accession>
<feature type="transmembrane region" description="Helical" evidence="1">
    <location>
        <begin position="27"/>
        <end position="52"/>
    </location>
</feature>
<name>A0A7X0HR23_9BACI</name>
<dbReference type="EMBL" id="JACHGK010000005">
    <property type="protein sequence ID" value="MBB6445308.1"/>
    <property type="molecule type" value="Genomic_DNA"/>
</dbReference>
<sequence length="61" mass="6611">MDRLILLMLAGLLAGLALMNIPLEDTFLASIVPITDIIGVLSVLVFSLFLIYKGITAMFSK</sequence>
<comment type="caution">
    <text evidence="2">The sequence shown here is derived from an EMBL/GenBank/DDBJ whole genome shotgun (WGS) entry which is preliminary data.</text>
</comment>
<dbReference type="RefSeq" id="WP_184525213.1">
    <property type="nucleotide sequence ID" value="NZ_JACHGK010000005.1"/>
</dbReference>
<dbReference type="AlphaFoldDB" id="A0A7X0HR23"/>
<organism evidence="2 3">
    <name type="scientific">Bacillus benzoevorans</name>
    <dbReference type="NCBI Taxonomy" id="1456"/>
    <lineage>
        <taxon>Bacteria</taxon>
        <taxon>Bacillati</taxon>
        <taxon>Bacillota</taxon>
        <taxon>Bacilli</taxon>
        <taxon>Bacillales</taxon>
        <taxon>Bacillaceae</taxon>
        <taxon>Bacillus</taxon>
    </lineage>
</organism>
<protein>
    <submittedName>
        <fullName evidence="2">Uncharacterized protein</fullName>
    </submittedName>
</protein>